<gene>
    <name evidence="1" type="ORF">E6C27_scaffold1220G00370</name>
</gene>
<evidence type="ECO:0000313" key="2">
    <source>
        <dbReference type="Proteomes" id="UP000321393"/>
    </source>
</evidence>
<comment type="caution">
    <text evidence="1">The sequence shown here is derived from an EMBL/GenBank/DDBJ whole genome shotgun (WGS) entry which is preliminary data.</text>
</comment>
<reference evidence="1 2" key="1">
    <citation type="submission" date="2019-08" db="EMBL/GenBank/DDBJ databases">
        <title>Draft genome sequences of two oriental melons (Cucumis melo L. var makuwa).</title>
        <authorList>
            <person name="Kwon S.-Y."/>
        </authorList>
    </citation>
    <scope>NUCLEOTIDE SEQUENCE [LARGE SCALE GENOMIC DNA]</scope>
    <source>
        <strain evidence="2">cv. SW 3</strain>
        <tissue evidence="1">Leaf</tissue>
    </source>
</reference>
<dbReference type="OrthoDB" id="1252040at2759"/>
<organism evidence="1 2">
    <name type="scientific">Cucumis melo var. makuwa</name>
    <name type="common">Oriental melon</name>
    <dbReference type="NCBI Taxonomy" id="1194695"/>
    <lineage>
        <taxon>Eukaryota</taxon>
        <taxon>Viridiplantae</taxon>
        <taxon>Streptophyta</taxon>
        <taxon>Embryophyta</taxon>
        <taxon>Tracheophyta</taxon>
        <taxon>Spermatophyta</taxon>
        <taxon>Magnoliopsida</taxon>
        <taxon>eudicotyledons</taxon>
        <taxon>Gunneridae</taxon>
        <taxon>Pentapetalae</taxon>
        <taxon>rosids</taxon>
        <taxon>fabids</taxon>
        <taxon>Cucurbitales</taxon>
        <taxon>Cucurbitaceae</taxon>
        <taxon>Benincaseae</taxon>
        <taxon>Cucumis</taxon>
    </lineage>
</organism>
<dbReference type="STRING" id="1194695.A0A5A7SGX5"/>
<accession>A0A5A7SGX5</accession>
<name>A0A5A7SGX5_CUCMM</name>
<dbReference type="AlphaFoldDB" id="A0A5A7SGX5"/>
<evidence type="ECO:0000313" key="1">
    <source>
        <dbReference type="EMBL" id="KAA0025400.1"/>
    </source>
</evidence>
<dbReference type="EMBL" id="SSTE01023138">
    <property type="protein sequence ID" value="KAA0025400.1"/>
    <property type="molecule type" value="Genomic_DNA"/>
</dbReference>
<dbReference type="Proteomes" id="UP000321393">
    <property type="component" value="Unassembled WGS sequence"/>
</dbReference>
<proteinExistence type="predicted"/>
<protein>
    <submittedName>
        <fullName evidence="1">Uncharacterized protein</fullName>
    </submittedName>
</protein>
<sequence length="190" mass="21868">MKAKGRQDSEAAQSVNARARREREKQLFVRVDLERQFSIESFKVLEAMTFKETINPTDAEKCLILKDVLYLPKFAFNLLSDKYTLKKIGSVKPFQGLYILDLPTYFPINTSICAFVDSKASLWHQRLGDCGCFGRGFGDKGRSSNRGYGRRRIGCRGEEEKWVPVTKLFIAEEEWVLVMLAAVTKRRLWS</sequence>